<keyword evidence="4" id="KW-0812">Transmembrane</keyword>
<dbReference type="GO" id="GO:0005886">
    <property type="term" value="C:plasma membrane"/>
    <property type="evidence" value="ECO:0007669"/>
    <property type="project" value="UniProtKB-SubCell"/>
</dbReference>
<dbReference type="OrthoDB" id="6604226at2759"/>
<evidence type="ECO:0000256" key="5">
    <source>
        <dbReference type="ARBA" id="ARBA00022725"/>
    </source>
</evidence>
<organism evidence="10 11">
    <name type="scientific">Acanthoscelides obtectus</name>
    <name type="common">Bean weevil</name>
    <name type="synonym">Bruchus obtectus</name>
    <dbReference type="NCBI Taxonomy" id="200917"/>
    <lineage>
        <taxon>Eukaryota</taxon>
        <taxon>Metazoa</taxon>
        <taxon>Ecdysozoa</taxon>
        <taxon>Arthropoda</taxon>
        <taxon>Hexapoda</taxon>
        <taxon>Insecta</taxon>
        <taxon>Pterygota</taxon>
        <taxon>Neoptera</taxon>
        <taxon>Endopterygota</taxon>
        <taxon>Coleoptera</taxon>
        <taxon>Polyphaga</taxon>
        <taxon>Cucujiformia</taxon>
        <taxon>Chrysomeloidea</taxon>
        <taxon>Chrysomelidae</taxon>
        <taxon>Bruchinae</taxon>
        <taxon>Bruchini</taxon>
        <taxon>Acanthoscelides</taxon>
    </lineage>
</organism>
<protein>
    <submittedName>
        <fullName evidence="10">Uncharacterized protein</fullName>
    </submittedName>
</protein>
<accession>A0A9P0PXP9</accession>
<keyword evidence="9" id="KW-0807">Transducer</keyword>
<keyword evidence="5" id="KW-0552">Olfaction</keyword>
<dbReference type="GO" id="GO:0005549">
    <property type="term" value="F:odorant binding"/>
    <property type="evidence" value="ECO:0007669"/>
    <property type="project" value="InterPro"/>
</dbReference>
<comment type="subcellular location">
    <subcellularLocation>
        <location evidence="1">Cell membrane</location>
        <topology evidence="1">Multi-pass membrane protein</topology>
    </subcellularLocation>
</comment>
<keyword evidence="2" id="KW-1003">Cell membrane</keyword>
<name>A0A9P0PXP9_ACAOB</name>
<dbReference type="GO" id="GO:0007165">
    <property type="term" value="P:signal transduction"/>
    <property type="evidence" value="ECO:0007669"/>
    <property type="project" value="UniProtKB-KW"/>
</dbReference>
<evidence type="ECO:0000256" key="6">
    <source>
        <dbReference type="ARBA" id="ARBA00022989"/>
    </source>
</evidence>
<keyword evidence="11" id="KW-1185">Reference proteome</keyword>
<evidence type="ECO:0000256" key="1">
    <source>
        <dbReference type="ARBA" id="ARBA00004651"/>
    </source>
</evidence>
<keyword evidence="8" id="KW-0675">Receptor</keyword>
<keyword evidence="6" id="KW-1133">Transmembrane helix</keyword>
<sequence>MKGPQLQNEIIGGELRINHRENLQVVKLEICLPLFSVYDYCRVTAVPTRFGQGKNADAAFLFPYLSEIVSIILYCCWCGSQVTNQSDGISFAIYSSDWTSSDVSYMKLISLQMLFTKDAMEMRLGGGVTTISLPVFVTIIKTAYTVFTILQRFED</sequence>
<keyword evidence="7" id="KW-0472">Membrane</keyword>
<dbReference type="AlphaFoldDB" id="A0A9P0PXP9"/>
<evidence type="ECO:0000256" key="8">
    <source>
        <dbReference type="ARBA" id="ARBA00023170"/>
    </source>
</evidence>
<dbReference type="InterPro" id="IPR004117">
    <property type="entry name" value="7tm6_olfct_rcpt"/>
</dbReference>
<dbReference type="GO" id="GO:0004984">
    <property type="term" value="F:olfactory receptor activity"/>
    <property type="evidence" value="ECO:0007669"/>
    <property type="project" value="InterPro"/>
</dbReference>
<reference evidence="10" key="1">
    <citation type="submission" date="2022-03" db="EMBL/GenBank/DDBJ databases">
        <authorList>
            <person name="Sayadi A."/>
        </authorList>
    </citation>
    <scope>NUCLEOTIDE SEQUENCE</scope>
</reference>
<dbReference type="Pfam" id="PF02949">
    <property type="entry name" value="7tm_6"/>
    <property type="match status" value="1"/>
</dbReference>
<dbReference type="Proteomes" id="UP001152888">
    <property type="component" value="Unassembled WGS sequence"/>
</dbReference>
<gene>
    <name evidence="10" type="ORF">ACAOBT_LOCUS23995</name>
</gene>
<evidence type="ECO:0000256" key="9">
    <source>
        <dbReference type="ARBA" id="ARBA00023224"/>
    </source>
</evidence>
<comment type="caution">
    <text evidence="10">The sequence shown here is derived from an EMBL/GenBank/DDBJ whole genome shotgun (WGS) entry which is preliminary data.</text>
</comment>
<evidence type="ECO:0000256" key="4">
    <source>
        <dbReference type="ARBA" id="ARBA00022692"/>
    </source>
</evidence>
<dbReference type="PANTHER" id="PTHR21137">
    <property type="entry name" value="ODORANT RECEPTOR"/>
    <property type="match status" value="1"/>
</dbReference>
<evidence type="ECO:0000256" key="3">
    <source>
        <dbReference type="ARBA" id="ARBA00022606"/>
    </source>
</evidence>
<evidence type="ECO:0000313" key="10">
    <source>
        <dbReference type="EMBL" id="CAH1997825.1"/>
    </source>
</evidence>
<keyword evidence="3" id="KW-0716">Sensory transduction</keyword>
<proteinExistence type="predicted"/>
<evidence type="ECO:0000256" key="7">
    <source>
        <dbReference type="ARBA" id="ARBA00023136"/>
    </source>
</evidence>
<evidence type="ECO:0000256" key="2">
    <source>
        <dbReference type="ARBA" id="ARBA00022475"/>
    </source>
</evidence>
<dbReference type="EMBL" id="CAKOFQ010007306">
    <property type="protein sequence ID" value="CAH1997825.1"/>
    <property type="molecule type" value="Genomic_DNA"/>
</dbReference>
<dbReference type="PANTHER" id="PTHR21137:SF35">
    <property type="entry name" value="ODORANT RECEPTOR 19A-RELATED"/>
    <property type="match status" value="1"/>
</dbReference>
<evidence type="ECO:0000313" key="11">
    <source>
        <dbReference type="Proteomes" id="UP001152888"/>
    </source>
</evidence>